<dbReference type="InterPro" id="IPR023090">
    <property type="entry name" value="UPF0702_alpha/beta_dom_sf"/>
</dbReference>
<dbReference type="Pfam" id="PF04239">
    <property type="entry name" value="DUF421"/>
    <property type="match status" value="1"/>
</dbReference>
<dbReference type="Gene3D" id="3.30.240.20">
    <property type="entry name" value="bsu07140 like domains"/>
    <property type="match status" value="2"/>
</dbReference>
<feature type="domain" description="YetF-like N-terminal transmembrane" evidence="9">
    <location>
        <begin position="15"/>
        <end position="87"/>
    </location>
</feature>
<evidence type="ECO:0000313" key="10">
    <source>
        <dbReference type="EMBL" id="PAD20788.1"/>
    </source>
</evidence>
<name>A0A268A9J4_9BACI</name>
<evidence type="ECO:0000256" key="4">
    <source>
        <dbReference type="ARBA" id="ARBA00022692"/>
    </source>
</evidence>
<keyword evidence="5 7" id="KW-1133">Transmembrane helix</keyword>
<dbReference type="AlphaFoldDB" id="A0A268A9J4"/>
<feature type="transmembrane region" description="Helical" evidence="7">
    <location>
        <begin position="69"/>
        <end position="86"/>
    </location>
</feature>
<proteinExistence type="inferred from homology"/>
<evidence type="ECO:0000256" key="5">
    <source>
        <dbReference type="ARBA" id="ARBA00022989"/>
    </source>
</evidence>
<evidence type="ECO:0000256" key="7">
    <source>
        <dbReference type="SAM" id="Phobius"/>
    </source>
</evidence>
<feature type="transmembrane region" description="Helical" evidence="7">
    <location>
        <begin position="43"/>
        <end position="63"/>
    </location>
</feature>
<evidence type="ECO:0000256" key="6">
    <source>
        <dbReference type="ARBA" id="ARBA00023136"/>
    </source>
</evidence>
<dbReference type="PANTHER" id="PTHR34582:SF5">
    <property type="entry name" value="UPF0702 TRANSMEMBRANE PROTEIN YETF"/>
    <property type="match status" value="1"/>
</dbReference>
<gene>
    <name evidence="10" type="ORF">CHH64_12840</name>
</gene>
<keyword evidence="3" id="KW-1003">Cell membrane</keyword>
<keyword evidence="6 7" id="KW-0472">Membrane</keyword>
<dbReference type="Pfam" id="PF20730">
    <property type="entry name" value="YetF_N"/>
    <property type="match status" value="1"/>
</dbReference>
<evidence type="ECO:0000259" key="9">
    <source>
        <dbReference type="Pfam" id="PF20730"/>
    </source>
</evidence>
<reference evidence="10 11" key="1">
    <citation type="submission" date="2017-07" db="EMBL/GenBank/DDBJ databases">
        <title>Isolation and whole genome analysis of endospore-forming bacteria from heroin.</title>
        <authorList>
            <person name="Kalinowski J."/>
            <person name="Ahrens B."/>
            <person name="Al-Dilaimi A."/>
            <person name="Winkler A."/>
            <person name="Wibberg D."/>
            <person name="Schleenbecker U."/>
            <person name="Ruckert C."/>
            <person name="Wolfel R."/>
            <person name="Grass G."/>
        </authorList>
    </citation>
    <scope>NUCLEOTIDE SEQUENCE [LARGE SCALE GENOMIC DNA]</scope>
    <source>
        <strain evidence="10 11">7528</strain>
    </source>
</reference>
<accession>A0A268A9J4</accession>
<evidence type="ECO:0000256" key="1">
    <source>
        <dbReference type="ARBA" id="ARBA00004651"/>
    </source>
</evidence>
<evidence type="ECO:0000259" key="8">
    <source>
        <dbReference type="Pfam" id="PF04239"/>
    </source>
</evidence>
<keyword evidence="4 7" id="KW-0812">Transmembrane</keyword>
<protein>
    <recommendedName>
        <fullName evidence="12">DUF421 domain-containing protein</fullName>
    </recommendedName>
</protein>
<evidence type="ECO:0000256" key="2">
    <source>
        <dbReference type="ARBA" id="ARBA00006448"/>
    </source>
</evidence>
<dbReference type="InterPro" id="IPR007353">
    <property type="entry name" value="DUF421"/>
</dbReference>
<sequence>MLSLRRGVLHVGEYGHIIVEVIFGFFGLFVLTKVLGKTQMNQITAFDFIAAIAVGELFGNAIFDPEAGIPHIAVAIITWGLLMVVIEKTTQRFKGARGFLEGKPTVIISKGEIRYEDMKANKMDFNQLMHQLRSNNIFSLSEVDYAIIEADGSLSVLKKSAYQNPTRNDLDLKEQPNPLPVSFILDGEIIKDNIINSGQTLEWLENEIKKQGFSTVSEVVYAEWTPIDGLFTRSY</sequence>
<dbReference type="GO" id="GO:0005886">
    <property type="term" value="C:plasma membrane"/>
    <property type="evidence" value="ECO:0007669"/>
    <property type="project" value="UniProtKB-SubCell"/>
</dbReference>
<organism evidence="10 11">
    <name type="scientific">Terribacillus saccharophilus</name>
    <dbReference type="NCBI Taxonomy" id="361277"/>
    <lineage>
        <taxon>Bacteria</taxon>
        <taxon>Bacillati</taxon>
        <taxon>Bacillota</taxon>
        <taxon>Bacilli</taxon>
        <taxon>Bacillales</taxon>
        <taxon>Bacillaceae</taxon>
        <taxon>Terribacillus</taxon>
    </lineage>
</organism>
<feature type="transmembrane region" description="Helical" evidence="7">
    <location>
        <begin position="14"/>
        <end position="31"/>
    </location>
</feature>
<feature type="domain" description="YetF C-terminal" evidence="8">
    <location>
        <begin position="92"/>
        <end position="225"/>
    </location>
</feature>
<comment type="similarity">
    <text evidence="2">Belongs to the UPF0702 family.</text>
</comment>
<dbReference type="InterPro" id="IPR048454">
    <property type="entry name" value="YetF_N"/>
</dbReference>
<dbReference type="Proteomes" id="UP000216013">
    <property type="component" value="Unassembled WGS sequence"/>
</dbReference>
<evidence type="ECO:0000313" key="11">
    <source>
        <dbReference type="Proteomes" id="UP000216013"/>
    </source>
</evidence>
<dbReference type="PANTHER" id="PTHR34582">
    <property type="entry name" value="UPF0702 TRANSMEMBRANE PROTEIN YCAP"/>
    <property type="match status" value="1"/>
</dbReference>
<comment type="subcellular location">
    <subcellularLocation>
        <location evidence="1">Cell membrane</location>
        <topology evidence="1">Multi-pass membrane protein</topology>
    </subcellularLocation>
</comment>
<comment type="caution">
    <text evidence="10">The sequence shown here is derived from an EMBL/GenBank/DDBJ whole genome shotgun (WGS) entry which is preliminary data.</text>
</comment>
<dbReference type="EMBL" id="NPBV01000021">
    <property type="protein sequence ID" value="PAD20788.1"/>
    <property type="molecule type" value="Genomic_DNA"/>
</dbReference>
<evidence type="ECO:0008006" key="12">
    <source>
        <dbReference type="Google" id="ProtNLM"/>
    </source>
</evidence>
<evidence type="ECO:0000256" key="3">
    <source>
        <dbReference type="ARBA" id="ARBA00022475"/>
    </source>
</evidence>